<dbReference type="Pfam" id="PF02826">
    <property type="entry name" value="2-Hacid_dh_C"/>
    <property type="match status" value="1"/>
</dbReference>
<keyword evidence="4" id="KW-1185">Reference proteome</keyword>
<dbReference type="EMBL" id="NMUQ01000001">
    <property type="protein sequence ID" value="OXM16034.1"/>
    <property type="molecule type" value="Genomic_DNA"/>
</dbReference>
<dbReference type="InterPro" id="IPR006140">
    <property type="entry name" value="D-isomer_DH_NAD-bd"/>
</dbReference>
<proteinExistence type="predicted"/>
<protein>
    <submittedName>
        <fullName evidence="3">Dipicolinic acid synthetase subunit A</fullName>
    </submittedName>
</protein>
<dbReference type="NCBIfam" id="NF006162">
    <property type="entry name" value="PRK08306.1"/>
    <property type="match status" value="1"/>
</dbReference>
<dbReference type="InterPro" id="IPR036291">
    <property type="entry name" value="NAD(P)-bd_dom_sf"/>
</dbReference>
<dbReference type="OrthoDB" id="8840764at2"/>
<dbReference type="GO" id="GO:0051287">
    <property type="term" value="F:NAD binding"/>
    <property type="evidence" value="ECO:0007669"/>
    <property type="project" value="InterPro"/>
</dbReference>
<accession>A0A229P253</accession>
<sequence>MLTGVQVLLIGGDARQLEVIRRLSELDASLTVSGFDGLRTLPGDISNSELREELFDKVDAIILPAVGTDDSGLIPAAFSDNELLLTEAMLTRLPKHCTIYSGMARPFLKDICQKHGIGLVELFERDDVAILNSIPTAEGAVKMAIEHTDITLHGSTSMVLGLGRTGLTLVRTLQGLGARVLAGVHLPEQYSRAVEMGAKPFYTRDLQDYAANIDLLFNTIPTMIVTAQMIARMPSRAVIIDLASKPGGTDFRFAEKRGLKAILAPGLPGIVAPVTAGRIIADCVTQLILDDISTRGNGQ</sequence>
<gene>
    <name evidence="3" type="primary">dpaA</name>
    <name evidence="3" type="ORF">CGZ75_04850</name>
</gene>
<dbReference type="RefSeq" id="WP_089523119.1">
    <property type="nucleotide sequence ID" value="NZ_NMUQ01000001.1"/>
</dbReference>
<evidence type="ECO:0000313" key="3">
    <source>
        <dbReference type="EMBL" id="OXM16034.1"/>
    </source>
</evidence>
<dbReference type="Pfam" id="PF16924">
    <property type="entry name" value="DpaA_N"/>
    <property type="match status" value="1"/>
</dbReference>
<feature type="domain" description="D-isomer specific 2-hydroxyacid dehydrogenase NAD-binding" evidence="1">
    <location>
        <begin position="149"/>
        <end position="243"/>
    </location>
</feature>
<evidence type="ECO:0000313" key="4">
    <source>
        <dbReference type="Proteomes" id="UP000215145"/>
    </source>
</evidence>
<reference evidence="3 4" key="1">
    <citation type="submission" date="2017-07" db="EMBL/GenBank/DDBJ databases">
        <title>Paenibacillus herberti R33 genome sequencing and assembly.</title>
        <authorList>
            <person name="Su W."/>
        </authorList>
    </citation>
    <scope>NUCLEOTIDE SEQUENCE [LARGE SCALE GENOMIC DNA]</scope>
    <source>
        <strain evidence="3 4">R33</strain>
    </source>
</reference>
<dbReference type="SUPFAM" id="SSF51735">
    <property type="entry name" value="NAD(P)-binding Rossmann-fold domains"/>
    <property type="match status" value="1"/>
</dbReference>
<dbReference type="InterPro" id="IPR031629">
    <property type="entry name" value="DpaA_N"/>
</dbReference>
<dbReference type="Proteomes" id="UP000215145">
    <property type="component" value="Unassembled WGS sequence"/>
</dbReference>
<evidence type="ECO:0000259" key="2">
    <source>
        <dbReference type="Pfam" id="PF16924"/>
    </source>
</evidence>
<comment type="caution">
    <text evidence="3">The sequence shown here is derived from an EMBL/GenBank/DDBJ whole genome shotgun (WGS) entry which is preliminary data.</text>
</comment>
<organism evidence="3 4">
    <name type="scientific">Paenibacillus herberti</name>
    <dbReference type="NCBI Taxonomy" id="1619309"/>
    <lineage>
        <taxon>Bacteria</taxon>
        <taxon>Bacillati</taxon>
        <taxon>Bacillota</taxon>
        <taxon>Bacilli</taxon>
        <taxon>Bacillales</taxon>
        <taxon>Paenibacillaceae</taxon>
        <taxon>Paenibacillus</taxon>
    </lineage>
</organism>
<dbReference type="InterPro" id="IPR014215">
    <property type="entry name" value="Dipicolinic_acid_synth_A"/>
</dbReference>
<dbReference type="Gene3D" id="3.40.50.720">
    <property type="entry name" value="NAD(P)-binding Rossmann-like Domain"/>
    <property type="match status" value="2"/>
</dbReference>
<evidence type="ECO:0000259" key="1">
    <source>
        <dbReference type="Pfam" id="PF02826"/>
    </source>
</evidence>
<dbReference type="NCBIfam" id="TIGR02853">
    <property type="entry name" value="spore_dpaA"/>
    <property type="match status" value="1"/>
</dbReference>
<feature type="domain" description="Dipicolinate synthase subunit A N-terminal" evidence="2">
    <location>
        <begin position="7"/>
        <end position="123"/>
    </location>
</feature>
<dbReference type="AlphaFoldDB" id="A0A229P253"/>
<name>A0A229P253_9BACL</name>